<dbReference type="InterPro" id="IPR009014">
    <property type="entry name" value="Transketo_C/PFOR_II"/>
</dbReference>
<reference evidence="7 8" key="1">
    <citation type="journal article" date="2008" name="Nature">
        <title>The genome of the choanoflagellate Monosiga brevicollis and the origin of metazoans.</title>
        <authorList>
            <consortium name="JGI Sequencing"/>
            <person name="King N."/>
            <person name="Westbrook M.J."/>
            <person name="Young S.L."/>
            <person name="Kuo A."/>
            <person name="Abedin M."/>
            <person name="Chapman J."/>
            <person name="Fairclough S."/>
            <person name="Hellsten U."/>
            <person name="Isogai Y."/>
            <person name="Letunic I."/>
            <person name="Marr M."/>
            <person name="Pincus D."/>
            <person name="Putnam N."/>
            <person name="Rokas A."/>
            <person name="Wright K.J."/>
            <person name="Zuzow R."/>
            <person name="Dirks W."/>
            <person name="Good M."/>
            <person name="Goodstein D."/>
            <person name="Lemons D."/>
            <person name="Li W."/>
            <person name="Lyons J.B."/>
            <person name="Morris A."/>
            <person name="Nichols S."/>
            <person name="Richter D.J."/>
            <person name="Salamov A."/>
            <person name="Bork P."/>
            <person name="Lim W.A."/>
            <person name="Manning G."/>
            <person name="Miller W.T."/>
            <person name="McGinnis W."/>
            <person name="Shapiro H."/>
            <person name="Tjian R."/>
            <person name="Grigoriev I.V."/>
            <person name="Rokhsar D."/>
        </authorList>
    </citation>
    <scope>NUCLEOTIDE SEQUENCE [LARGE SCALE GENOMIC DNA]</scope>
    <source>
        <strain evidence="8">MX1 / ATCC 50154</strain>
    </source>
</reference>
<dbReference type="InParanoid" id="A9VB15"/>
<comment type="catalytic activity">
    <reaction evidence="5">
        <text>N(6)-[(R)-lipoyl]-L-lysyl-[protein] + pyruvate + H(+) = N(6)-[(R)-S(8)-acetyldihydrolipoyl]-L-lysyl-[protein] + CO2</text>
        <dbReference type="Rhea" id="RHEA:19189"/>
        <dbReference type="Rhea" id="RHEA-COMP:10474"/>
        <dbReference type="Rhea" id="RHEA-COMP:10478"/>
        <dbReference type="ChEBI" id="CHEBI:15361"/>
        <dbReference type="ChEBI" id="CHEBI:15378"/>
        <dbReference type="ChEBI" id="CHEBI:16526"/>
        <dbReference type="ChEBI" id="CHEBI:83099"/>
        <dbReference type="ChEBI" id="CHEBI:83111"/>
        <dbReference type="EC" id="1.2.4.1"/>
    </reaction>
</comment>
<dbReference type="PANTHER" id="PTHR11624">
    <property type="entry name" value="DEHYDROGENASE RELATED"/>
    <property type="match status" value="1"/>
</dbReference>
<dbReference type="Pfam" id="PF02779">
    <property type="entry name" value="Transket_pyr"/>
    <property type="match status" value="1"/>
</dbReference>
<evidence type="ECO:0000259" key="6">
    <source>
        <dbReference type="SMART" id="SM00861"/>
    </source>
</evidence>
<dbReference type="Proteomes" id="UP000001357">
    <property type="component" value="Unassembled WGS sequence"/>
</dbReference>
<evidence type="ECO:0000256" key="1">
    <source>
        <dbReference type="ARBA" id="ARBA00001964"/>
    </source>
</evidence>
<evidence type="ECO:0000313" key="8">
    <source>
        <dbReference type="Proteomes" id="UP000001357"/>
    </source>
</evidence>
<dbReference type="CDD" id="cd07036">
    <property type="entry name" value="TPP_PYR_E1-PDHc-beta_like"/>
    <property type="match status" value="1"/>
</dbReference>
<dbReference type="STRING" id="81824.A9VB15"/>
<evidence type="ECO:0000256" key="2">
    <source>
        <dbReference type="ARBA" id="ARBA00023002"/>
    </source>
</evidence>
<dbReference type="SMART" id="SM00861">
    <property type="entry name" value="Transket_pyr"/>
    <property type="match status" value="1"/>
</dbReference>
<accession>A9VB15</accession>
<gene>
    <name evidence="7" type="ORF">MONBRDRAFT_12039</name>
</gene>
<dbReference type="InterPro" id="IPR029061">
    <property type="entry name" value="THDP-binding"/>
</dbReference>
<dbReference type="NCBIfam" id="NF006667">
    <property type="entry name" value="PRK09212.1"/>
    <property type="match status" value="1"/>
</dbReference>
<keyword evidence="4 5" id="KW-0670">Pyruvate</keyword>
<dbReference type="GO" id="GO:0006086">
    <property type="term" value="P:pyruvate decarboxylation to acetyl-CoA"/>
    <property type="evidence" value="ECO:0000318"/>
    <property type="project" value="GO_Central"/>
</dbReference>
<dbReference type="eggNOG" id="KOG0524">
    <property type="taxonomic scope" value="Eukaryota"/>
</dbReference>
<dbReference type="GO" id="GO:0004739">
    <property type="term" value="F:pyruvate dehydrogenase (acetyl-transferring) activity"/>
    <property type="evidence" value="ECO:0000318"/>
    <property type="project" value="GO_Central"/>
</dbReference>
<dbReference type="GO" id="GO:0045254">
    <property type="term" value="C:pyruvate dehydrogenase complex"/>
    <property type="evidence" value="ECO:0000318"/>
    <property type="project" value="GO_Central"/>
</dbReference>
<dbReference type="GeneID" id="5895198"/>
<dbReference type="EMBL" id="CH991575">
    <property type="protein sequence ID" value="EDQ85313.1"/>
    <property type="molecule type" value="Genomic_DNA"/>
</dbReference>
<dbReference type="InterPro" id="IPR005475">
    <property type="entry name" value="Transketolase-like_Pyr-bd"/>
</dbReference>
<comment type="cofactor">
    <cofactor evidence="1 5">
        <name>thiamine diphosphate</name>
        <dbReference type="ChEBI" id="CHEBI:58937"/>
    </cofactor>
</comment>
<dbReference type="RefSeq" id="XP_001749934.1">
    <property type="nucleotide sequence ID" value="XM_001749882.1"/>
</dbReference>
<name>A9VB15_MONBE</name>
<dbReference type="InterPro" id="IPR027110">
    <property type="entry name" value="PDHB_mito-type"/>
</dbReference>
<keyword evidence="2 5" id="KW-0560">Oxidoreductase</keyword>
<dbReference type="FunFam" id="3.40.50.920:FF:000001">
    <property type="entry name" value="Pyruvate dehydrogenase E1 beta subunit"/>
    <property type="match status" value="1"/>
</dbReference>
<dbReference type="Pfam" id="PF02780">
    <property type="entry name" value="Transketolase_C"/>
    <property type="match status" value="1"/>
</dbReference>
<dbReference type="KEGG" id="mbr:MONBRDRAFT_12039"/>
<evidence type="ECO:0000256" key="5">
    <source>
        <dbReference type="RuleBase" id="RU364074"/>
    </source>
</evidence>
<comment type="function">
    <text evidence="5">The pyruvate dehydrogenase complex catalyzes the overall conversion of pyruvate to acetyl-CoA and CO2.</text>
</comment>
<dbReference type="Gene3D" id="3.40.50.970">
    <property type="match status" value="1"/>
</dbReference>
<dbReference type="InterPro" id="IPR033248">
    <property type="entry name" value="Transketolase_C"/>
</dbReference>
<feature type="domain" description="Transketolase-like pyrimidine-binding" evidence="6">
    <location>
        <begin position="1"/>
        <end position="163"/>
    </location>
</feature>
<dbReference type="AlphaFoldDB" id="A9VB15"/>
<organism evidence="7 8">
    <name type="scientific">Monosiga brevicollis</name>
    <name type="common">Choanoflagellate</name>
    <dbReference type="NCBI Taxonomy" id="81824"/>
    <lineage>
        <taxon>Eukaryota</taxon>
        <taxon>Choanoflagellata</taxon>
        <taxon>Craspedida</taxon>
        <taxon>Salpingoecidae</taxon>
        <taxon>Monosiga</taxon>
    </lineage>
</organism>
<dbReference type="EC" id="1.2.4.1" evidence="5"/>
<dbReference type="SUPFAM" id="SSF52922">
    <property type="entry name" value="TK C-terminal domain-like"/>
    <property type="match status" value="1"/>
</dbReference>
<dbReference type="Gene3D" id="3.40.50.920">
    <property type="match status" value="1"/>
</dbReference>
<sequence>MMQKDDKVIIMGEEVGQYNGAYKVTRGLLQEFGEKRVIDTPITEMGFAGVAVGAAMGGMRPICEFMTFNFAMQAIDHIVNSAAKGKYMSAGILDCPIVFRGPNGMSAGVGAQHSQCFGAWYSSCPGLKVVSPWSSEDCKGLIKAAIADPNPVVVLENELMYGKEFDMSDEAMSSDFIIPIGKAKIEREGTDVTLVAHSIAVGFALEAADQLKAEGISCEVINLRSLRPMDTEAIVNSVKKTNRLITVEAGWPQSGVGSEICAQVMETEAFDYLDAPVLRVTGADIPTPYAKNLEDLAFPNAGNVVRTVKGMLNIQ</sequence>
<keyword evidence="8" id="KW-1185">Reference proteome</keyword>
<keyword evidence="3 5" id="KW-0786">Thiamine pyrophosphate</keyword>
<proteinExistence type="predicted"/>
<dbReference type="NCBIfam" id="NF008854">
    <property type="entry name" value="PRK11892.1"/>
    <property type="match status" value="1"/>
</dbReference>
<dbReference type="FunFam" id="3.40.50.970:FF:000001">
    <property type="entry name" value="Pyruvate dehydrogenase E1 beta subunit"/>
    <property type="match status" value="1"/>
</dbReference>
<protein>
    <recommendedName>
        <fullName evidence="5">Pyruvate dehydrogenase E1 component subunit beta</fullName>
        <ecNumber evidence="5">1.2.4.1</ecNumber>
    </recommendedName>
</protein>
<dbReference type="PANTHER" id="PTHR11624:SF96">
    <property type="entry name" value="PYRUVATE DEHYDROGENASE E1 COMPONENT SUBUNIT BETA, MITOCHONDRIAL"/>
    <property type="match status" value="1"/>
</dbReference>
<dbReference type="OMA" id="WYANCPG"/>
<dbReference type="FunCoup" id="A9VB15">
    <property type="interactions" value="1057"/>
</dbReference>
<evidence type="ECO:0000313" key="7">
    <source>
        <dbReference type="EMBL" id="EDQ85313.1"/>
    </source>
</evidence>
<evidence type="ECO:0000256" key="3">
    <source>
        <dbReference type="ARBA" id="ARBA00023052"/>
    </source>
</evidence>
<evidence type="ECO:0000256" key="4">
    <source>
        <dbReference type="ARBA" id="ARBA00023317"/>
    </source>
</evidence>
<dbReference type="SUPFAM" id="SSF52518">
    <property type="entry name" value="Thiamin diphosphate-binding fold (THDP-binding)"/>
    <property type="match status" value="1"/>
</dbReference>